<accession>A0ABR7N253</accession>
<feature type="transmembrane region" description="Helical" evidence="1">
    <location>
        <begin position="34"/>
        <end position="52"/>
    </location>
</feature>
<feature type="transmembrane region" description="Helical" evidence="1">
    <location>
        <begin position="59"/>
        <end position="82"/>
    </location>
</feature>
<feature type="transmembrane region" description="Helical" evidence="1">
    <location>
        <begin position="131"/>
        <end position="149"/>
    </location>
</feature>
<keyword evidence="1" id="KW-1133">Transmembrane helix</keyword>
<keyword evidence="4" id="KW-1185">Reference proteome</keyword>
<dbReference type="InterPro" id="IPR006976">
    <property type="entry name" value="VanZ-like"/>
</dbReference>
<organism evidence="3 4">
    <name type="scientific">Jutongia huaianensis</name>
    <dbReference type="NCBI Taxonomy" id="2763668"/>
    <lineage>
        <taxon>Bacteria</taxon>
        <taxon>Bacillati</taxon>
        <taxon>Bacillota</taxon>
        <taxon>Clostridia</taxon>
        <taxon>Lachnospirales</taxon>
        <taxon>Lachnospiraceae</taxon>
        <taxon>Jutongia</taxon>
    </lineage>
</organism>
<dbReference type="EMBL" id="JACRSX010000011">
    <property type="protein sequence ID" value="MBC8562714.1"/>
    <property type="molecule type" value="Genomic_DNA"/>
</dbReference>
<keyword evidence="1" id="KW-0472">Membrane</keyword>
<sequence length="288" mass="33159">MNNRAVNISSLVILLSLVSFIAEACLYYLINYHWVSILFAVLFSVGLSHFCLESSLNYGYSFLHAAFMVTITFIFSTVIYLIQPNQWIHYDFSMVVLVLVNWITPFIYCNIRDMMDRGPRFDGFHLFFQRMSILFIVFFLFVVVKQYFLTPITPPYQELPFGAHNFVPMMTTASYIEFAINSHTSLFPLFCYIAEMIALGVPIGFFVRIYGAKLPFFLRLAIYAGIPIILELLQELTGRGWGDIDDVTMSLLGVLIGVILFYLLNGLSQSVSNREYMMSRNQTSNYFS</sequence>
<keyword evidence="1" id="KW-0812">Transmembrane</keyword>
<comment type="caution">
    <text evidence="3">The sequence shown here is derived from an EMBL/GenBank/DDBJ whole genome shotgun (WGS) entry which is preliminary data.</text>
</comment>
<protein>
    <submittedName>
        <fullName evidence="3">VanZ family protein</fullName>
    </submittedName>
</protein>
<gene>
    <name evidence="3" type="ORF">H8704_08765</name>
</gene>
<name>A0ABR7N253_9FIRM</name>
<evidence type="ECO:0000313" key="3">
    <source>
        <dbReference type="EMBL" id="MBC8562714.1"/>
    </source>
</evidence>
<evidence type="ECO:0000259" key="2">
    <source>
        <dbReference type="Pfam" id="PF04892"/>
    </source>
</evidence>
<feature type="transmembrane region" description="Helical" evidence="1">
    <location>
        <begin position="214"/>
        <end position="230"/>
    </location>
</feature>
<feature type="transmembrane region" description="Helical" evidence="1">
    <location>
        <begin position="186"/>
        <end position="207"/>
    </location>
</feature>
<proteinExistence type="predicted"/>
<dbReference type="RefSeq" id="WP_249298010.1">
    <property type="nucleotide sequence ID" value="NZ_JACRSX010000011.1"/>
</dbReference>
<reference evidence="3 4" key="1">
    <citation type="submission" date="2020-08" db="EMBL/GenBank/DDBJ databases">
        <title>Genome public.</title>
        <authorList>
            <person name="Liu C."/>
            <person name="Sun Q."/>
        </authorList>
    </citation>
    <scope>NUCLEOTIDE SEQUENCE [LARGE SCALE GENOMIC DNA]</scope>
    <source>
        <strain evidence="3 4">NSJ-37</strain>
    </source>
</reference>
<dbReference type="Pfam" id="PF04892">
    <property type="entry name" value="VanZ"/>
    <property type="match status" value="1"/>
</dbReference>
<feature type="transmembrane region" description="Helical" evidence="1">
    <location>
        <begin position="250"/>
        <end position="268"/>
    </location>
</feature>
<evidence type="ECO:0000313" key="4">
    <source>
        <dbReference type="Proteomes" id="UP000606193"/>
    </source>
</evidence>
<feature type="transmembrane region" description="Helical" evidence="1">
    <location>
        <begin position="88"/>
        <end position="111"/>
    </location>
</feature>
<dbReference type="Proteomes" id="UP000606193">
    <property type="component" value="Unassembled WGS sequence"/>
</dbReference>
<feature type="domain" description="VanZ-like" evidence="2">
    <location>
        <begin position="149"/>
        <end position="264"/>
    </location>
</feature>
<evidence type="ECO:0000256" key="1">
    <source>
        <dbReference type="SAM" id="Phobius"/>
    </source>
</evidence>